<dbReference type="RefSeq" id="WP_192028718.1">
    <property type="nucleotide sequence ID" value="NZ_JACYTR010000008.1"/>
</dbReference>
<evidence type="ECO:0000256" key="4">
    <source>
        <dbReference type="PROSITE-ProRule" id="PRU00169"/>
    </source>
</evidence>
<sequence length="314" mass="33900">MPHEPSESQPIAIADVLIVDDQPDNVVILAEALESADCRCRVATSGKRALAAVASKTPDVILLDILMPGLDGYEVCRQLKSKHETADIPVLFLSALDEPFDKLRAFEAGGADYVTKPFHIAEVRARVQVHVRLRRLQQALAESSLTDALTGLANRRRFEEVLAGEWGRAERRNDTLSLLMIDVDHFKCFNDHYGHVAGDDCLRRVGQSLQGALSRSADFVARYGGEEFVAVLAGLDPAECATQGERLRAAVEKQAIPHEASTAGPVVSISIGAATLRPNRNRSSIELVEAADAALYRAKAAGRNRVEASSAGGN</sequence>
<gene>
    <name evidence="7" type="ORF">IFO71_06440</name>
</gene>
<dbReference type="PROSITE" id="PS50110">
    <property type="entry name" value="RESPONSE_REGULATORY"/>
    <property type="match status" value="1"/>
</dbReference>
<dbReference type="Pfam" id="PF00072">
    <property type="entry name" value="Response_reg"/>
    <property type="match status" value="1"/>
</dbReference>
<comment type="catalytic activity">
    <reaction evidence="3">
        <text>2 GTP = 3',3'-c-di-GMP + 2 diphosphate</text>
        <dbReference type="Rhea" id="RHEA:24898"/>
        <dbReference type="ChEBI" id="CHEBI:33019"/>
        <dbReference type="ChEBI" id="CHEBI:37565"/>
        <dbReference type="ChEBI" id="CHEBI:58805"/>
        <dbReference type="EC" id="2.7.7.65"/>
    </reaction>
</comment>
<dbReference type="AlphaFoldDB" id="A0AAW3ZGZ7"/>
<evidence type="ECO:0000313" key="7">
    <source>
        <dbReference type="EMBL" id="MBD8525378.1"/>
    </source>
</evidence>
<dbReference type="Pfam" id="PF00990">
    <property type="entry name" value="GGDEF"/>
    <property type="match status" value="1"/>
</dbReference>
<dbReference type="InterPro" id="IPR050469">
    <property type="entry name" value="Diguanylate_Cyclase"/>
</dbReference>
<feature type="domain" description="Response regulatory" evidence="5">
    <location>
        <begin position="15"/>
        <end position="131"/>
    </location>
</feature>
<evidence type="ECO:0000259" key="5">
    <source>
        <dbReference type="PROSITE" id="PS50110"/>
    </source>
</evidence>
<name>A0AAW3ZGZ7_9GAMM</name>
<dbReference type="GO" id="GO:0043709">
    <property type="term" value="P:cell adhesion involved in single-species biofilm formation"/>
    <property type="evidence" value="ECO:0007669"/>
    <property type="project" value="TreeGrafter"/>
</dbReference>
<dbReference type="Gene3D" id="3.40.50.2300">
    <property type="match status" value="1"/>
</dbReference>
<dbReference type="InterPro" id="IPR000160">
    <property type="entry name" value="GGDEF_dom"/>
</dbReference>
<dbReference type="Gene3D" id="6.10.250.690">
    <property type="match status" value="1"/>
</dbReference>
<dbReference type="SUPFAM" id="SSF55073">
    <property type="entry name" value="Nucleotide cyclase"/>
    <property type="match status" value="1"/>
</dbReference>
<dbReference type="InterPro" id="IPR029787">
    <property type="entry name" value="Nucleotide_cyclase"/>
</dbReference>
<dbReference type="PROSITE" id="PS50887">
    <property type="entry name" value="GGDEF"/>
    <property type="match status" value="1"/>
</dbReference>
<feature type="domain" description="GGDEF" evidence="6">
    <location>
        <begin position="174"/>
        <end position="311"/>
    </location>
</feature>
<dbReference type="CDD" id="cd19920">
    <property type="entry name" value="REC_PA4781-like"/>
    <property type="match status" value="1"/>
</dbReference>
<evidence type="ECO:0000256" key="3">
    <source>
        <dbReference type="ARBA" id="ARBA00034247"/>
    </source>
</evidence>
<keyword evidence="4" id="KW-0597">Phosphoprotein</keyword>
<evidence type="ECO:0000313" key="8">
    <source>
        <dbReference type="Proteomes" id="UP000613768"/>
    </source>
</evidence>
<dbReference type="GO" id="GO:0005886">
    <property type="term" value="C:plasma membrane"/>
    <property type="evidence" value="ECO:0007669"/>
    <property type="project" value="TreeGrafter"/>
</dbReference>
<evidence type="ECO:0000256" key="2">
    <source>
        <dbReference type="ARBA" id="ARBA00012528"/>
    </source>
</evidence>
<comment type="caution">
    <text evidence="7">The sequence shown here is derived from an EMBL/GenBank/DDBJ whole genome shotgun (WGS) entry which is preliminary data.</text>
</comment>
<dbReference type="InterPro" id="IPR001789">
    <property type="entry name" value="Sig_transdc_resp-reg_receiver"/>
</dbReference>
<accession>A0AAW3ZGZ7</accession>
<comment type="cofactor">
    <cofactor evidence="1">
        <name>Mg(2+)</name>
        <dbReference type="ChEBI" id="CHEBI:18420"/>
    </cofactor>
</comment>
<evidence type="ECO:0000259" key="6">
    <source>
        <dbReference type="PROSITE" id="PS50887"/>
    </source>
</evidence>
<dbReference type="EMBL" id="JACYTR010000008">
    <property type="protein sequence ID" value="MBD8525378.1"/>
    <property type="molecule type" value="Genomic_DNA"/>
</dbReference>
<feature type="modified residue" description="4-aspartylphosphate" evidence="4">
    <location>
        <position position="64"/>
    </location>
</feature>
<organism evidence="7 8">
    <name type="scientific">Pseudomarimonas arenosa</name>
    <dbReference type="NCBI Taxonomy" id="2774145"/>
    <lineage>
        <taxon>Bacteria</taxon>
        <taxon>Pseudomonadati</taxon>
        <taxon>Pseudomonadota</taxon>
        <taxon>Gammaproteobacteria</taxon>
        <taxon>Lysobacterales</taxon>
        <taxon>Lysobacteraceae</taxon>
        <taxon>Pseudomarimonas</taxon>
    </lineage>
</organism>
<dbReference type="FunFam" id="3.30.70.270:FF:000001">
    <property type="entry name" value="Diguanylate cyclase domain protein"/>
    <property type="match status" value="1"/>
</dbReference>
<dbReference type="GO" id="GO:0000160">
    <property type="term" value="P:phosphorelay signal transduction system"/>
    <property type="evidence" value="ECO:0007669"/>
    <property type="project" value="InterPro"/>
</dbReference>
<dbReference type="SMART" id="SM00267">
    <property type="entry name" value="GGDEF"/>
    <property type="match status" value="1"/>
</dbReference>
<dbReference type="SMART" id="SM00448">
    <property type="entry name" value="REC"/>
    <property type="match status" value="1"/>
</dbReference>
<dbReference type="EC" id="2.7.7.65" evidence="2"/>
<dbReference type="SUPFAM" id="SSF52172">
    <property type="entry name" value="CheY-like"/>
    <property type="match status" value="1"/>
</dbReference>
<proteinExistence type="predicted"/>
<dbReference type="Proteomes" id="UP000613768">
    <property type="component" value="Unassembled WGS sequence"/>
</dbReference>
<dbReference type="PANTHER" id="PTHR45138">
    <property type="entry name" value="REGULATORY COMPONENTS OF SENSORY TRANSDUCTION SYSTEM"/>
    <property type="match status" value="1"/>
</dbReference>
<protein>
    <recommendedName>
        <fullName evidence="2">diguanylate cyclase</fullName>
        <ecNumber evidence="2">2.7.7.65</ecNumber>
    </recommendedName>
</protein>
<dbReference type="InterPro" id="IPR011006">
    <property type="entry name" value="CheY-like_superfamily"/>
</dbReference>
<dbReference type="GO" id="GO:0052621">
    <property type="term" value="F:diguanylate cyclase activity"/>
    <property type="evidence" value="ECO:0007669"/>
    <property type="project" value="UniProtKB-EC"/>
</dbReference>
<evidence type="ECO:0000256" key="1">
    <source>
        <dbReference type="ARBA" id="ARBA00001946"/>
    </source>
</evidence>
<reference evidence="7 8" key="1">
    <citation type="submission" date="2020-09" db="EMBL/GenBank/DDBJ databases">
        <title>Pseudoxanthomonas sp. CAU 1598 isolated from sand of Yaerae Beach.</title>
        <authorList>
            <person name="Kim W."/>
        </authorList>
    </citation>
    <scope>NUCLEOTIDE SEQUENCE [LARGE SCALE GENOMIC DNA]</scope>
    <source>
        <strain evidence="7 8">CAU 1598</strain>
    </source>
</reference>
<keyword evidence="8" id="KW-1185">Reference proteome</keyword>
<dbReference type="CDD" id="cd01949">
    <property type="entry name" value="GGDEF"/>
    <property type="match status" value="1"/>
</dbReference>
<dbReference type="NCBIfam" id="TIGR00254">
    <property type="entry name" value="GGDEF"/>
    <property type="match status" value="1"/>
</dbReference>
<dbReference type="Gene3D" id="3.30.70.270">
    <property type="match status" value="1"/>
</dbReference>
<dbReference type="PANTHER" id="PTHR45138:SF9">
    <property type="entry name" value="DIGUANYLATE CYCLASE DGCM-RELATED"/>
    <property type="match status" value="1"/>
</dbReference>
<dbReference type="GO" id="GO:1902201">
    <property type="term" value="P:negative regulation of bacterial-type flagellum-dependent cell motility"/>
    <property type="evidence" value="ECO:0007669"/>
    <property type="project" value="TreeGrafter"/>
</dbReference>
<dbReference type="InterPro" id="IPR043128">
    <property type="entry name" value="Rev_trsase/Diguanyl_cyclase"/>
</dbReference>